<dbReference type="InterPro" id="IPR027417">
    <property type="entry name" value="P-loop_NTPase"/>
</dbReference>
<evidence type="ECO:0000259" key="1">
    <source>
        <dbReference type="Pfam" id="PF13304"/>
    </source>
</evidence>
<feature type="domain" description="ATPase AAA-type core" evidence="1">
    <location>
        <begin position="279"/>
        <end position="384"/>
    </location>
</feature>
<keyword evidence="2" id="KW-0067">ATP-binding</keyword>
<dbReference type="Gene3D" id="3.40.50.300">
    <property type="entry name" value="P-loop containing nucleotide triphosphate hydrolases"/>
    <property type="match status" value="1"/>
</dbReference>
<comment type="caution">
    <text evidence="2">The sequence shown here is derived from an EMBL/GenBank/DDBJ whole genome shotgun (WGS) entry which is preliminary data.</text>
</comment>
<protein>
    <submittedName>
        <fullName evidence="2">ATP-binding protein</fullName>
    </submittedName>
</protein>
<dbReference type="InterPro" id="IPR051396">
    <property type="entry name" value="Bact_Antivir_Def_Nuclease"/>
</dbReference>
<dbReference type="Pfam" id="PF13304">
    <property type="entry name" value="AAA_21"/>
    <property type="match status" value="1"/>
</dbReference>
<accession>A0ABW7RYX9</accession>
<organism evidence="2 3">
    <name type="scientific">Streptomyces tendae</name>
    <dbReference type="NCBI Taxonomy" id="1932"/>
    <lineage>
        <taxon>Bacteria</taxon>
        <taxon>Bacillati</taxon>
        <taxon>Actinomycetota</taxon>
        <taxon>Actinomycetes</taxon>
        <taxon>Kitasatosporales</taxon>
        <taxon>Streptomycetaceae</taxon>
        <taxon>Streptomyces</taxon>
    </lineage>
</organism>
<dbReference type="Proteomes" id="UP001610810">
    <property type="component" value="Unassembled WGS sequence"/>
</dbReference>
<gene>
    <name evidence="2" type="ORF">ACH3YB_16370</name>
</gene>
<proteinExistence type="predicted"/>
<dbReference type="PANTHER" id="PTHR43581:SF2">
    <property type="entry name" value="EXCINUCLEASE ATPASE SUBUNIT"/>
    <property type="match status" value="1"/>
</dbReference>
<dbReference type="PANTHER" id="PTHR43581">
    <property type="entry name" value="ATP/GTP PHOSPHATASE"/>
    <property type="match status" value="1"/>
</dbReference>
<dbReference type="RefSeq" id="WP_264332571.1">
    <property type="nucleotide sequence ID" value="NZ_JBIQWK010000004.1"/>
</dbReference>
<evidence type="ECO:0000313" key="3">
    <source>
        <dbReference type="Proteomes" id="UP001610810"/>
    </source>
</evidence>
<keyword evidence="2" id="KW-0547">Nucleotide-binding</keyword>
<dbReference type="InterPro" id="IPR003959">
    <property type="entry name" value="ATPase_AAA_core"/>
</dbReference>
<sequence>MAYIRSFSVSGLAGRKKTIRRTLQRDTNIFWGFNGSGKTSLLKILHSALSNDASTLLRVPFTSATVTFYSTNHDCMFTRKISKEALTDAFSEALSEAEEFRVRRRLVDSVNLHWETTIKGKQEVSERVQRNKFRHTYLPISRVNEPSKQTRSVVRTEMGSGPLDEEMLDRLFAQQIKGIWQNYNTNSLMTIRDVQEKGLALILSSVLGSKKRTEEAAGTGHTDGEQAYGMVRNFFANQRLRRHLNIGTYSSFAKNYANDPLLRTVVAEISEVQKEIELALEPQIRIQQLINDMYGGDKKLTFRHGELEITSAGERVPIESLSGGEKQLLRLLLECLATEEAPILVDEPELSMHVDWQHRLIESMRIVNPNTQILMATHSPEIMANIPDDRIFPL</sequence>
<name>A0ABW7RYX9_STRTE</name>
<evidence type="ECO:0000313" key="2">
    <source>
        <dbReference type="EMBL" id="MFI0573196.1"/>
    </source>
</evidence>
<dbReference type="GO" id="GO:0005524">
    <property type="term" value="F:ATP binding"/>
    <property type="evidence" value="ECO:0007669"/>
    <property type="project" value="UniProtKB-KW"/>
</dbReference>
<dbReference type="SUPFAM" id="SSF52540">
    <property type="entry name" value="P-loop containing nucleoside triphosphate hydrolases"/>
    <property type="match status" value="1"/>
</dbReference>
<reference evidence="2 3" key="1">
    <citation type="submission" date="2024-10" db="EMBL/GenBank/DDBJ databases">
        <authorList>
            <person name="Wannawong T."/>
            <person name="Kuncharoen N."/>
            <person name="Mhuantong W."/>
        </authorList>
    </citation>
    <scope>NUCLEOTIDE SEQUENCE [LARGE SCALE GENOMIC DNA]</scope>
    <source>
        <strain evidence="2 3">CALK1-4</strain>
    </source>
</reference>
<keyword evidence="3" id="KW-1185">Reference proteome</keyword>
<dbReference type="EMBL" id="JBIQWK010000004">
    <property type="protein sequence ID" value="MFI0573196.1"/>
    <property type="molecule type" value="Genomic_DNA"/>
</dbReference>